<dbReference type="InterPro" id="IPR051635">
    <property type="entry name" value="SNAT-like"/>
</dbReference>
<protein>
    <recommendedName>
        <fullName evidence="7">N-acetyltransferase domain-containing protein</fullName>
    </recommendedName>
</protein>
<keyword evidence="5" id="KW-0012">Acyltransferase</keyword>
<dbReference type="PANTHER" id="PTHR10908">
    <property type="entry name" value="SEROTONIN N-ACETYLTRANSFERASE"/>
    <property type="match status" value="1"/>
</dbReference>
<feature type="region of interest" description="Disordered" evidence="6">
    <location>
        <begin position="643"/>
        <end position="667"/>
    </location>
</feature>
<feature type="compositionally biased region" description="Basic residues" evidence="6">
    <location>
        <begin position="738"/>
        <end position="748"/>
    </location>
</feature>
<feature type="region of interest" description="Disordered" evidence="6">
    <location>
        <begin position="514"/>
        <end position="544"/>
    </location>
</feature>
<keyword evidence="1" id="KW-0813">Transport</keyword>
<dbReference type="GO" id="GO:0015031">
    <property type="term" value="P:protein transport"/>
    <property type="evidence" value="ECO:0007669"/>
    <property type="project" value="UniProtKB-KW"/>
</dbReference>
<dbReference type="STRING" id="1522189.A0A316W1Q6"/>
<accession>A0A316W1Q6</accession>
<dbReference type="EMBL" id="KZ819368">
    <property type="protein sequence ID" value="PWN43609.1"/>
    <property type="molecule type" value="Genomic_DNA"/>
</dbReference>
<dbReference type="InParanoid" id="A0A316W1Q6"/>
<evidence type="ECO:0000313" key="8">
    <source>
        <dbReference type="EMBL" id="PWN43609.1"/>
    </source>
</evidence>
<dbReference type="GeneID" id="37039440"/>
<dbReference type="InterPro" id="IPR016181">
    <property type="entry name" value="Acyl_CoA_acyltransferase"/>
</dbReference>
<feature type="compositionally biased region" description="Low complexity" evidence="6">
    <location>
        <begin position="113"/>
        <end position="140"/>
    </location>
</feature>
<feature type="compositionally biased region" description="Pro residues" evidence="6">
    <location>
        <begin position="648"/>
        <end position="662"/>
    </location>
</feature>
<dbReference type="OrthoDB" id="30840at2759"/>
<dbReference type="Proteomes" id="UP000245783">
    <property type="component" value="Unassembled WGS sequence"/>
</dbReference>
<feature type="compositionally biased region" description="Low complexity" evidence="6">
    <location>
        <begin position="770"/>
        <end position="780"/>
    </location>
</feature>
<feature type="compositionally biased region" description="Low complexity" evidence="6">
    <location>
        <begin position="168"/>
        <end position="198"/>
    </location>
</feature>
<evidence type="ECO:0000256" key="2">
    <source>
        <dbReference type="ARBA" id="ARBA00022658"/>
    </source>
</evidence>
<feature type="region of interest" description="Disordered" evidence="6">
    <location>
        <begin position="716"/>
        <end position="795"/>
    </location>
</feature>
<feature type="compositionally biased region" description="Pro residues" evidence="6">
    <location>
        <begin position="1"/>
        <end position="11"/>
    </location>
</feature>
<dbReference type="AlphaFoldDB" id="A0A316W1Q6"/>
<feature type="region of interest" description="Disordered" evidence="6">
    <location>
        <begin position="423"/>
        <end position="488"/>
    </location>
</feature>
<keyword evidence="4" id="KW-0653">Protein transport</keyword>
<feature type="region of interest" description="Disordered" evidence="6">
    <location>
        <begin position="1"/>
        <end position="225"/>
    </location>
</feature>
<dbReference type="CDD" id="cd04301">
    <property type="entry name" value="NAT_SF"/>
    <property type="match status" value="1"/>
</dbReference>
<feature type="compositionally biased region" description="Low complexity" evidence="6">
    <location>
        <begin position="514"/>
        <end position="528"/>
    </location>
</feature>
<keyword evidence="2" id="KW-0344">Guanine-nucleotide releasing factor</keyword>
<feature type="compositionally biased region" description="Polar residues" evidence="6">
    <location>
        <begin position="200"/>
        <end position="211"/>
    </location>
</feature>
<feature type="compositionally biased region" description="Low complexity" evidence="6">
    <location>
        <begin position="70"/>
        <end position="83"/>
    </location>
</feature>
<dbReference type="GO" id="GO:0005085">
    <property type="term" value="F:guanyl-nucleotide exchange factor activity"/>
    <property type="evidence" value="ECO:0007669"/>
    <property type="project" value="UniProtKB-KW"/>
</dbReference>
<dbReference type="InterPro" id="IPR011057">
    <property type="entry name" value="Mss4-like_sf"/>
</dbReference>
<dbReference type="InterPro" id="IPR007515">
    <property type="entry name" value="Mss4"/>
</dbReference>
<organism evidence="8 9">
    <name type="scientific">Ceraceosorus guamensis</name>
    <dbReference type="NCBI Taxonomy" id="1522189"/>
    <lineage>
        <taxon>Eukaryota</taxon>
        <taxon>Fungi</taxon>
        <taxon>Dikarya</taxon>
        <taxon>Basidiomycota</taxon>
        <taxon>Ustilaginomycotina</taxon>
        <taxon>Exobasidiomycetes</taxon>
        <taxon>Ceraceosorales</taxon>
        <taxon>Ceraceosoraceae</taxon>
        <taxon>Ceraceosorus</taxon>
    </lineage>
</organism>
<dbReference type="SUPFAM" id="SSF51316">
    <property type="entry name" value="Mss4-like"/>
    <property type="match status" value="1"/>
</dbReference>
<dbReference type="InterPro" id="IPR000182">
    <property type="entry name" value="GNAT_dom"/>
</dbReference>
<dbReference type="SUPFAM" id="SSF55729">
    <property type="entry name" value="Acyl-CoA N-acyltransferases (Nat)"/>
    <property type="match status" value="1"/>
</dbReference>
<evidence type="ECO:0000313" key="9">
    <source>
        <dbReference type="Proteomes" id="UP000245783"/>
    </source>
</evidence>
<feature type="compositionally biased region" description="Low complexity" evidence="6">
    <location>
        <begin position="24"/>
        <end position="62"/>
    </location>
</feature>
<dbReference type="PANTHER" id="PTHR10908:SF0">
    <property type="entry name" value="SEROTONIN N-ACETYLTRANSFERASE"/>
    <property type="match status" value="1"/>
</dbReference>
<dbReference type="PROSITE" id="PS51796">
    <property type="entry name" value="MSS4"/>
    <property type="match status" value="1"/>
</dbReference>
<dbReference type="GO" id="GO:0004059">
    <property type="term" value="F:aralkylamine N-acetyltransferase activity"/>
    <property type="evidence" value="ECO:0007669"/>
    <property type="project" value="TreeGrafter"/>
</dbReference>
<dbReference type="GO" id="GO:0005737">
    <property type="term" value="C:cytoplasm"/>
    <property type="evidence" value="ECO:0007669"/>
    <property type="project" value="TreeGrafter"/>
</dbReference>
<evidence type="ECO:0000259" key="7">
    <source>
        <dbReference type="PROSITE" id="PS51186"/>
    </source>
</evidence>
<feature type="compositionally biased region" description="Low complexity" evidence="6">
    <location>
        <begin position="430"/>
        <end position="445"/>
    </location>
</feature>
<dbReference type="InterPro" id="IPR011323">
    <property type="entry name" value="Mss4/transl-control_tumour"/>
</dbReference>
<feature type="domain" description="N-acetyltransferase" evidence="7">
    <location>
        <begin position="226"/>
        <end position="413"/>
    </location>
</feature>
<sequence>MNPLTFFPPPSRSLSRQGAPPLRNSTATGSSSLSNSTSALGGAASNGIGSSFTPAGGSSSSGHHSRHSRTPSSKSRPASSSSARRQRPHSAIDSSGSQSNSTTPPSGPSDSEATASQASGSRSQSRRPSTSAAGASATSSFDTKGASLKMSTRAKVPSPRGGLSRTMSTSSTEGGSLSAGALSDAGGAASTSAGSDASRNGKSANPEQGSPRTKDAAAAKGKPPGMFFDWVRPTEIAQAYRMEKEGFGEDAASLDKLKYRQKNAGHLFLGAFLPTPPPKIAGPLSISATPPRQLLAYTCGTAAAALTLRSMSVHSTDEDAWLVCLHSVCVLPSFRGRGLAKMTIEELVKRLQRAELQIGDAKSRGPQRGYECVALLAHEELIPFYEKCAFKLLGVSHVQWGSGSWFEMRRYLFPKDGSKPKAIAEEAEETASAGDGSVAAAAATAEGDKKQAASTSLATSTSGSSSDSNARKSPPRTPPANKGASIVTDVKGIVDSPGAASVLGETTFSAAQAASPIAAEAPATTPSSAQPPPSSQGGKTGLPQGMTQEQLVAALRSQTLSPSTSGPRNPGMAYSSVLGQALAAKTAVEDAFHALEARLVNRERNTNIAELYCPREECGCKLIKKNVAEWEIAEMGPLSSANLSLPNSPAPPSAPQPPPPPQSALSRIRSAVPSFGEQSGLGVTRTPVRGFWTLVSPLSFENIGFSKDAAWVVPDLPTSPNPSSGGMSPIDEEGSGKSARKPLAKRKNSLFWNTTEKKRLAQEEKEKSEAAAAAAAAAAAEGRNRADGDGAQGRGGSSNLTVKVKYLLCAECDCGPLGYTVLPVGMQDGGFAKSVGEQIKPDAQPSAQPAEPPIFLIAADRVRYRFLKN</sequence>
<dbReference type="GO" id="GO:0007264">
    <property type="term" value="P:small GTPase-mediated signal transduction"/>
    <property type="evidence" value="ECO:0007669"/>
    <property type="project" value="InterPro"/>
</dbReference>
<dbReference type="Gene3D" id="3.40.630.30">
    <property type="match status" value="1"/>
</dbReference>
<keyword evidence="3" id="KW-0808">Transferase</keyword>
<evidence type="ECO:0000256" key="5">
    <source>
        <dbReference type="ARBA" id="ARBA00023315"/>
    </source>
</evidence>
<keyword evidence="9" id="KW-1185">Reference proteome</keyword>
<feature type="compositionally biased region" description="Low complexity" evidence="6">
    <location>
        <begin position="452"/>
        <end position="468"/>
    </location>
</feature>
<evidence type="ECO:0000256" key="4">
    <source>
        <dbReference type="ARBA" id="ARBA00022927"/>
    </source>
</evidence>
<evidence type="ECO:0000256" key="1">
    <source>
        <dbReference type="ARBA" id="ARBA00022448"/>
    </source>
</evidence>
<name>A0A316W1Q6_9BASI</name>
<gene>
    <name evidence="8" type="ORF">IE81DRAFT_72294</name>
</gene>
<proteinExistence type="predicted"/>
<reference evidence="8 9" key="1">
    <citation type="journal article" date="2018" name="Mol. Biol. Evol.">
        <title>Broad Genomic Sampling Reveals a Smut Pathogenic Ancestry of the Fungal Clade Ustilaginomycotina.</title>
        <authorList>
            <person name="Kijpornyongpan T."/>
            <person name="Mondo S.J."/>
            <person name="Barry K."/>
            <person name="Sandor L."/>
            <person name="Lee J."/>
            <person name="Lipzen A."/>
            <person name="Pangilinan J."/>
            <person name="LaButti K."/>
            <person name="Hainaut M."/>
            <person name="Henrissat B."/>
            <person name="Grigoriev I.V."/>
            <person name="Spatafora J.W."/>
            <person name="Aime M.C."/>
        </authorList>
    </citation>
    <scope>NUCLEOTIDE SEQUENCE [LARGE SCALE GENOMIC DNA]</scope>
    <source>
        <strain evidence="8 9">MCA 4658</strain>
    </source>
</reference>
<dbReference type="PROSITE" id="PS51186">
    <property type="entry name" value="GNAT"/>
    <property type="match status" value="1"/>
</dbReference>
<evidence type="ECO:0000256" key="3">
    <source>
        <dbReference type="ARBA" id="ARBA00022679"/>
    </source>
</evidence>
<dbReference type="RefSeq" id="XP_025370769.1">
    <property type="nucleotide sequence ID" value="XM_025517570.1"/>
</dbReference>
<dbReference type="Gene3D" id="2.170.150.10">
    <property type="entry name" value="Metal Binding Protein, Guanine Nucleotide Exchange Factor, Chain A"/>
    <property type="match status" value="1"/>
</dbReference>
<evidence type="ECO:0000256" key="6">
    <source>
        <dbReference type="SAM" id="MobiDB-lite"/>
    </source>
</evidence>
<feature type="compositionally biased region" description="Polar residues" evidence="6">
    <location>
        <begin position="92"/>
        <end position="112"/>
    </location>
</feature>
<feature type="compositionally biased region" description="Basic and acidic residues" evidence="6">
    <location>
        <begin position="755"/>
        <end position="769"/>
    </location>
</feature>